<evidence type="ECO:0000313" key="4">
    <source>
        <dbReference type="Ensembl" id="ENSAPLP00020021924.1"/>
    </source>
</evidence>
<feature type="chain" id="PRO_5034951118" evidence="2">
    <location>
        <begin position="24"/>
        <end position="146"/>
    </location>
</feature>
<accession>A0A8B9TKA1</accession>
<evidence type="ECO:0000256" key="2">
    <source>
        <dbReference type="SAM" id="SignalP"/>
    </source>
</evidence>
<proteinExistence type="predicted"/>
<feature type="signal peptide" evidence="2">
    <location>
        <begin position="1"/>
        <end position="23"/>
    </location>
</feature>
<evidence type="ECO:0000313" key="5">
    <source>
        <dbReference type="Proteomes" id="UP000694400"/>
    </source>
</evidence>
<dbReference type="SUPFAM" id="SSF56436">
    <property type="entry name" value="C-type lectin-like"/>
    <property type="match status" value="1"/>
</dbReference>
<dbReference type="PROSITE" id="PS50041">
    <property type="entry name" value="C_TYPE_LECTIN_2"/>
    <property type="match status" value="1"/>
</dbReference>
<dbReference type="InterPro" id="IPR016186">
    <property type="entry name" value="C-type_lectin-like/link_sf"/>
</dbReference>
<dbReference type="Gene3D" id="3.10.100.10">
    <property type="entry name" value="Mannose-Binding Protein A, subunit A"/>
    <property type="match status" value="1"/>
</dbReference>
<dbReference type="SMART" id="SM00034">
    <property type="entry name" value="CLECT"/>
    <property type="match status" value="1"/>
</dbReference>
<keyword evidence="2" id="KW-0732">Signal</keyword>
<reference evidence="4" key="3">
    <citation type="submission" date="2025-09" db="UniProtKB">
        <authorList>
            <consortium name="Ensembl"/>
        </authorList>
    </citation>
    <scope>IDENTIFICATION</scope>
</reference>
<dbReference type="InterPro" id="IPR001304">
    <property type="entry name" value="C-type_lectin-like"/>
</dbReference>
<dbReference type="AlphaFoldDB" id="A0A8B9TKA1"/>
<dbReference type="Proteomes" id="UP000694400">
    <property type="component" value="Chromosome 8"/>
</dbReference>
<dbReference type="PANTHER" id="PTHR45710">
    <property type="entry name" value="C-TYPE LECTIN DOMAIN-CONTAINING PROTEIN 180"/>
    <property type="match status" value="1"/>
</dbReference>
<dbReference type="InterPro" id="IPR050828">
    <property type="entry name" value="C-type_lectin/matrix_domain"/>
</dbReference>
<evidence type="ECO:0000259" key="3">
    <source>
        <dbReference type="PROSITE" id="PS50041"/>
    </source>
</evidence>
<sequence length="146" mass="16980">MVAAARCALLLLGCTAILQVTGARFLVDCPMGWSYYKTSCFRYFRQLRTWDEAEAQCQNSYSGAHLVWVEEPKEAATLRRVISYYQRSQPVWFGLQLQQVRGRWQWTNGGRYNESINLPGNARFSVWSSADCQRRHHFICKFTPSQ</sequence>
<organism evidence="4 5">
    <name type="scientific">Anas platyrhynchos</name>
    <name type="common">Mallard</name>
    <name type="synonym">Anas boschas</name>
    <dbReference type="NCBI Taxonomy" id="8839"/>
    <lineage>
        <taxon>Eukaryota</taxon>
        <taxon>Metazoa</taxon>
        <taxon>Chordata</taxon>
        <taxon>Craniata</taxon>
        <taxon>Vertebrata</taxon>
        <taxon>Euteleostomi</taxon>
        <taxon>Archelosauria</taxon>
        <taxon>Archosauria</taxon>
        <taxon>Dinosauria</taxon>
        <taxon>Saurischia</taxon>
        <taxon>Theropoda</taxon>
        <taxon>Coelurosauria</taxon>
        <taxon>Aves</taxon>
        <taxon>Neognathae</taxon>
        <taxon>Galloanserae</taxon>
        <taxon>Anseriformes</taxon>
        <taxon>Anatidae</taxon>
        <taxon>Anatinae</taxon>
        <taxon>Anas</taxon>
    </lineage>
</organism>
<feature type="domain" description="C-type lectin" evidence="3">
    <location>
        <begin position="36"/>
        <end position="141"/>
    </location>
</feature>
<protein>
    <submittedName>
        <fullName evidence="4">Regenerating family member 4</fullName>
    </submittedName>
</protein>
<comment type="subcellular location">
    <subcellularLocation>
        <location evidence="1">Cell membrane</location>
        <topology evidence="1">Single-pass type II membrane protein</topology>
    </subcellularLocation>
</comment>
<reference evidence="4" key="1">
    <citation type="submission" date="2019-08" db="EMBL/GenBank/DDBJ databases">
        <title>Three high-quality genomes provides insights into domestication of ducks.</title>
        <authorList>
            <person name="Hou Z.C."/>
            <person name="Zhu F."/>
            <person name="Yin Z.T."/>
            <person name="Zhang F."/>
        </authorList>
    </citation>
    <scope>NUCLEOTIDE SEQUENCE [LARGE SCALE GENOMIC DNA]</scope>
</reference>
<dbReference type="Pfam" id="PF00059">
    <property type="entry name" value="Lectin_C"/>
    <property type="match status" value="1"/>
</dbReference>
<dbReference type="InterPro" id="IPR016187">
    <property type="entry name" value="CTDL_fold"/>
</dbReference>
<evidence type="ECO:0000256" key="1">
    <source>
        <dbReference type="ARBA" id="ARBA00004401"/>
    </source>
</evidence>
<dbReference type="Ensembl" id="ENSAPLT00020023654.1">
    <property type="protein sequence ID" value="ENSAPLP00020021924.1"/>
    <property type="gene ID" value="ENSAPLG00020015318.1"/>
</dbReference>
<reference evidence="4" key="2">
    <citation type="submission" date="2025-08" db="UniProtKB">
        <authorList>
            <consortium name="Ensembl"/>
        </authorList>
    </citation>
    <scope>IDENTIFICATION</scope>
</reference>
<dbReference type="GO" id="GO:0005886">
    <property type="term" value="C:plasma membrane"/>
    <property type="evidence" value="ECO:0007669"/>
    <property type="project" value="UniProtKB-SubCell"/>
</dbReference>
<dbReference type="PANTHER" id="PTHR45710:SF8">
    <property type="entry name" value="RERATING FAMILY MEMBER 4"/>
    <property type="match status" value="1"/>
</dbReference>
<name>A0A8B9TKA1_ANAPL</name>